<organism evidence="2 3">
    <name type="scientific">candidate division WOR-1 bacterium RIFCSPHIGHO2_01_FULL_53_15</name>
    <dbReference type="NCBI Taxonomy" id="1802564"/>
    <lineage>
        <taxon>Bacteria</taxon>
        <taxon>Bacillati</taxon>
        <taxon>Saganbacteria</taxon>
    </lineage>
</organism>
<dbReference type="AlphaFoldDB" id="A0A1F4Q4Z5"/>
<feature type="domain" description="HD/PDEase" evidence="1">
    <location>
        <begin position="22"/>
        <end position="141"/>
    </location>
</feature>
<protein>
    <recommendedName>
        <fullName evidence="1">HD/PDEase domain-containing protein</fullName>
    </recommendedName>
</protein>
<evidence type="ECO:0000313" key="3">
    <source>
        <dbReference type="Proteomes" id="UP000178724"/>
    </source>
</evidence>
<sequence>MSWRKKKMRNKLLGEMERYFGRDARRINHARRVLGYAEQILSREKGDGEVVTAAAILHDIGIHAAEKKHGSTAGKFQEIEGPPIADHLLRRAGFPEDKIGEVLTIIAHHHTPGIVKTTNFKILCDADRLVNLEDEKNSREG</sequence>
<gene>
    <name evidence="2" type="ORF">A2625_06910</name>
</gene>
<dbReference type="Gene3D" id="1.10.3210.10">
    <property type="entry name" value="Hypothetical protein af1432"/>
    <property type="match status" value="1"/>
</dbReference>
<evidence type="ECO:0000259" key="1">
    <source>
        <dbReference type="SMART" id="SM00471"/>
    </source>
</evidence>
<dbReference type="InterPro" id="IPR006674">
    <property type="entry name" value="HD_domain"/>
</dbReference>
<dbReference type="Proteomes" id="UP000178724">
    <property type="component" value="Unassembled WGS sequence"/>
</dbReference>
<dbReference type="Pfam" id="PF01966">
    <property type="entry name" value="HD"/>
    <property type="match status" value="1"/>
</dbReference>
<dbReference type="SUPFAM" id="SSF109604">
    <property type="entry name" value="HD-domain/PDEase-like"/>
    <property type="match status" value="1"/>
</dbReference>
<dbReference type="PANTHER" id="PTHR35569">
    <property type="entry name" value="CYANAMIDE HYDRATASE DDI2-RELATED"/>
    <property type="match status" value="1"/>
</dbReference>
<name>A0A1F4Q4Z5_UNCSA</name>
<reference evidence="2 3" key="1">
    <citation type="journal article" date="2016" name="Nat. Commun.">
        <title>Thousands of microbial genomes shed light on interconnected biogeochemical processes in an aquifer system.</title>
        <authorList>
            <person name="Anantharaman K."/>
            <person name="Brown C.T."/>
            <person name="Hug L.A."/>
            <person name="Sharon I."/>
            <person name="Castelle C.J."/>
            <person name="Probst A.J."/>
            <person name="Thomas B.C."/>
            <person name="Singh A."/>
            <person name="Wilkins M.J."/>
            <person name="Karaoz U."/>
            <person name="Brodie E.L."/>
            <person name="Williams K.H."/>
            <person name="Hubbard S.S."/>
            <person name="Banfield J.F."/>
        </authorList>
    </citation>
    <scope>NUCLEOTIDE SEQUENCE [LARGE SCALE GENOMIC DNA]</scope>
</reference>
<evidence type="ECO:0000313" key="2">
    <source>
        <dbReference type="EMBL" id="OGB91021.1"/>
    </source>
</evidence>
<comment type="caution">
    <text evidence="2">The sequence shown here is derived from an EMBL/GenBank/DDBJ whole genome shotgun (WGS) entry which is preliminary data.</text>
</comment>
<accession>A0A1F4Q4Z5</accession>
<dbReference type="CDD" id="cd00077">
    <property type="entry name" value="HDc"/>
    <property type="match status" value="1"/>
</dbReference>
<dbReference type="PANTHER" id="PTHR35569:SF1">
    <property type="entry name" value="CYANAMIDE HYDRATASE DDI2-RELATED"/>
    <property type="match status" value="1"/>
</dbReference>
<dbReference type="EMBL" id="METM01000001">
    <property type="protein sequence ID" value="OGB91021.1"/>
    <property type="molecule type" value="Genomic_DNA"/>
</dbReference>
<proteinExistence type="predicted"/>
<dbReference type="SMART" id="SM00471">
    <property type="entry name" value="HDc"/>
    <property type="match status" value="1"/>
</dbReference>
<dbReference type="InterPro" id="IPR003607">
    <property type="entry name" value="HD/PDEase_dom"/>
</dbReference>